<proteinExistence type="predicted"/>
<keyword evidence="3" id="KW-1185">Reference proteome</keyword>
<evidence type="ECO:0000256" key="1">
    <source>
        <dbReference type="SAM" id="MobiDB-lite"/>
    </source>
</evidence>
<feature type="region of interest" description="Disordered" evidence="1">
    <location>
        <begin position="45"/>
        <end position="74"/>
    </location>
</feature>
<comment type="caution">
    <text evidence="2">The sequence shown here is derived from an EMBL/GenBank/DDBJ whole genome shotgun (WGS) entry which is preliminary data.</text>
</comment>
<accession>A0AAV5LU37</accession>
<dbReference type="GO" id="GO:0016020">
    <property type="term" value="C:membrane"/>
    <property type="evidence" value="ECO:0007669"/>
    <property type="project" value="TreeGrafter"/>
</dbReference>
<dbReference type="PANTHER" id="PTHR22753:SF34">
    <property type="entry name" value="ACYLTRANSFERASE"/>
    <property type="match status" value="1"/>
</dbReference>
<dbReference type="Proteomes" id="UP001054252">
    <property type="component" value="Unassembled WGS sequence"/>
</dbReference>
<organism evidence="2 3">
    <name type="scientific">Rubroshorea leprosula</name>
    <dbReference type="NCBI Taxonomy" id="152421"/>
    <lineage>
        <taxon>Eukaryota</taxon>
        <taxon>Viridiplantae</taxon>
        <taxon>Streptophyta</taxon>
        <taxon>Embryophyta</taxon>
        <taxon>Tracheophyta</taxon>
        <taxon>Spermatophyta</taxon>
        <taxon>Magnoliopsida</taxon>
        <taxon>eudicotyledons</taxon>
        <taxon>Gunneridae</taxon>
        <taxon>Pentapetalae</taxon>
        <taxon>rosids</taxon>
        <taxon>malvids</taxon>
        <taxon>Malvales</taxon>
        <taxon>Dipterocarpaceae</taxon>
        <taxon>Rubroshorea</taxon>
    </lineage>
</organism>
<evidence type="ECO:0000313" key="2">
    <source>
        <dbReference type="EMBL" id="GKV40667.1"/>
    </source>
</evidence>
<dbReference type="PANTHER" id="PTHR22753">
    <property type="entry name" value="TRANSMEMBRANE PROTEIN 68"/>
    <property type="match status" value="1"/>
</dbReference>
<gene>
    <name evidence="2" type="ORF">SLEP1_g48276</name>
</gene>
<dbReference type="EMBL" id="BPVZ01000143">
    <property type="protein sequence ID" value="GKV40667.1"/>
    <property type="molecule type" value="Genomic_DNA"/>
</dbReference>
<protein>
    <submittedName>
        <fullName evidence="2">Uncharacterized protein</fullName>
    </submittedName>
</protein>
<name>A0AAV5LU37_9ROSI</name>
<evidence type="ECO:0000313" key="3">
    <source>
        <dbReference type="Proteomes" id="UP001054252"/>
    </source>
</evidence>
<sequence length="154" mass="16903">MAMAATGVCAYATGYSPVSRRNLEMTSFRPILMKQSRTRAFAASSLSEQASTVTKPKSTTSTLPQNSGKFQEQEATKNVYANMDELPEEDEGRKTLKDFFEACKEFIGSDGGPPRWFSPLECGCRAPDSPLLLFLPGIDGTGLGLLMHHQKLYL</sequence>
<reference evidence="2 3" key="1">
    <citation type="journal article" date="2021" name="Commun. Biol.">
        <title>The genome of Shorea leprosula (Dipterocarpaceae) highlights the ecological relevance of drought in aseasonal tropical rainforests.</title>
        <authorList>
            <person name="Ng K.K.S."/>
            <person name="Kobayashi M.J."/>
            <person name="Fawcett J.A."/>
            <person name="Hatakeyama M."/>
            <person name="Paape T."/>
            <person name="Ng C.H."/>
            <person name="Ang C.C."/>
            <person name="Tnah L.H."/>
            <person name="Lee C.T."/>
            <person name="Nishiyama T."/>
            <person name="Sese J."/>
            <person name="O'Brien M.J."/>
            <person name="Copetti D."/>
            <person name="Mohd Noor M.I."/>
            <person name="Ong R.C."/>
            <person name="Putra M."/>
            <person name="Sireger I.Z."/>
            <person name="Indrioko S."/>
            <person name="Kosugi Y."/>
            <person name="Izuno A."/>
            <person name="Isagi Y."/>
            <person name="Lee S.L."/>
            <person name="Shimizu K.K."/>
        </authorList>
    </citation>
    <scope>NUCLEOTIDE SEQUENCE [LARGE SCALE GENOMIC DNA]</scope>
    <source>
        <strain evidence="2">214</strain>
    </source>
</reference>
<feature type="compositionally biased region" description="Low complexity" evidence="1">
    <location>
        <begin position="51"/>
        <end position="62"/>
    </location>
</feature>
<dbReference type="AlphaFoldDB" id="A0AAV5LU37"/>